<keyword evidence="8" id="KW-0472">Membrane</keyword>
<dbReference type="GO" id="GO:0005524">
    <property type="term" value="F:ATP binding"/>
    <property type="evidence" value="ECO:0007669"/>
    <property type="project" value="UniProtKB-KW"/>
</dbReference>
<name>A0ABM7WP11_9BACT</name>
<dbReference type="CDD" id="cd03215">
    <property type="entry name" value="ABC_Carb_Monos_II"/>
    <property type="match status" value="1"/>
</dbReference>
<evidence type="ECO:0000256" key="4">
    <source>
        <dbReference type="ARBA" id="ARBA00022737"/>
    </source>
</evidence>
<keyword evidence="6 10" id="KW-0067">ATP-binding</keyword>
<dbReference type="InterPro" id="IPR027417">
    <property type="entry name" value="P-loop_NTPase"/>
</dbReference>
<evidence type="ECO:0000256" key="6">
    <source>
        <dbReference type="ARBA" id="ARBA00022840"/>
    </source>
</evidence>
<keyword evidence="7" id="KW-1278">Translocase</keyword>
<dbReference type="SUPFAM" id="SSF52540">
    <property type="entry name" value="P-loop containing nucleoside triphosphate hydrolases"/>
    <property type="match status" value="2"/>
</dbReference>
<dbReference type="PROSITE" id="PS00211">
    <property type="entry name" value="ABC_TRANSPORTER_1"/>
    <property type="match status" value="1"/>
</dbReference>
<dbReference type="Pfam" id="PF00005">
    <property type="entry name" value="ABC_tran"/>
    <property type="match status" value="2"/>
</dbReference>
<keyword evidence="2" id="KW-1003">Cell membrane</keyword>
<dbReference type="InterPro" id="IPR017871">
    <property type="entry name" value="ABC_transporter-like_CS"/>
</dbReference>
<keyword evidence="3" id="KW-0762">Sugar transport</keyword>
<dbReference type="PROSITE" id="PS50893">
    <property type="entry name" value="ABC_TRANSPORTER_2"/>
    <property type="match status" value="2"/>
</dbReference>
<dbReference type="NCBIfam" id="NF010069">
    <property type="entry name" value="PRK13549.1"/>
    <property type="match status" value="1"/>
</dbReference>
<evidence type="ECO:0000256" key="3">
    <source>
        <dbReference type="ARBA" id="ARBA00022597"/>
    </source>
</evidence>
<evidence type="ECO:0000313" key="10">
    <source>
        <dbReference type="EMBL" id="BDG01199.1"/>
    </source>
</evidence>
<evidence type="ECO:0000256" key="2">
    <source>
        <dbReference type="ARBA" id="ARBA00022475"/>
    </source>
</evidence>
<evidence type="ECO:0000313" key="11">
    <source>
        <dbReference type="Proteomes" id="UP001162891"/>
    </source>
</evidence>
<feature type="domain" description="ABC transporter" evidence="9">
    <location>
        <begin position="6"/>
        <end position="244"/>
    </location>
</feature>
<protein>
    <submittedName>
        <fullName evidence="10">Xylose ABC transporter ATP-binding protein</fullName>
    </submittedName>
</protein>
<dbReference type="PANTHER" id="PTHR43790">
    <property type="entry name" value="CARBOHYDRATE TRANSPORT ATP-BINDING PROTEIN MG119-RELATED"/>
    <property type="match status" value="1"/>
</dbReference>
<evidence type="ECO:0000256" key="8">
    <source>
        <dbReference type="ARBA" id="ARBA00023136"/>
    </source>
</evidence>
<evidence type="ECO:0000256" key="7">
    <source>
        <dbReference type="ARBA" id="ARBA00022967"/>
    </source>
</evidence>
<dbReference type="CDD" id="cd03216">
    <property type="entry name" value="ABC_Carb_Monos_I"/>
    <property type="match status" value="1"/>
</dbReference>
<evidence type="ECO:0000256" key="1">
    <source>
        <dbReference type="ARBA" id="ARBA00022448"/>
    </source>
</evidence>
<accession>A0ABM7WP11</accession>
<keyword evidence="11" id="KW-1185">Reference proteome</keyword>
<dbReference type="SMART" id="SM00382">
    <property type="entry name" value="AAA"/>
    <property type="match status" value="2"/>
</dbReference>
<keyword evidence="5" id="KW-0547">Nucleotide-binding</keyword>
<proteinExistence type="predicted"/>
<dbReference type="InterPro" id="IPR050107">
    <property type="entry name" value="ABC_carbohydrate_import_ATPase"/>
</dbReference>
<keyword evidence="4" id="KW-0677">Repeat</keyword>
<dbReference type="InterPro" id="IPR003439">
    <property type="entry name" value="ABC_transporter-like_ATP-bd"/>
</dbReference>
<sequence length="505" mass="55837">MAENILEMRNITKEFPGVRALDGVTFEVRRGEIHALVGENGAGKSTLMKVLSGVYPHGTYSGEIVVDGKVQQFGSIRDSEHVGIAIIYQELALIKYMTIAENVFLGSELERGKGVVDWNRTYQETDKLLARIGVRLNPATRVIDLGVGAQQLVEIAKALSKKARILILDEPTAALTEQDTDKLLGILEGLRREGVTCIYISHRLREVMRIADRITVLRDGKTIVTDDKANMSEERMIRNMVGRDLSNLFPRRPRTPGETVLEVRNWTVAHPVTGELACKDVSFEVRRGEILGIAGLMGAGRTELVTSLFGAWGKKKGGELRLGGKPVHIRDAQDAIARGMGLVSEDRKRYGLVLGMDVKENSTLASLKRIARLAVIDKNQEIKVADRYVRELRTKTPSLEQQVRNLSGGNQQKVVIAKWLLTEPRVLFLDEPTRGIDVGAKVEIYNIMNDLVDKGVCVVMISSELPEVIGMSDRILVMHEGKLTGSLVHDEATEEKVMHHATGAA</sequence>
<dbReference type="InterPro" id="IPR003593">
    <property type="entry name" value="AAA+_ATPase"/>
</dbReference>
<dbReference type="PANTHER" id="PTHR43790:SF1">
    <property type="entry name" value="XYLOSE IMPORT ATP-BINDING PROTEIN XYLG"/>
    <property type="match status" value="1"/>
</dbReference>
<feature type="domain" description="ABC transporter" evidence="9">
    <location>
        <begin position="261"/>
        <end position="505"/>
    </location>
</feature>
<evidence type="ECO:0000256" key="5">
    <source>
        <dbReference type="ARBA" id="ARBA00022741"/>
    </source>
</evidence>
<dbReference type="Proteomes" id="UP001162891">
    <property type="component" value="Chromosome"/>
</dbReference>
<organism evidence="10 11">
    <name type="scientific">Anaeromyxobacter oryzae</name>
    <dbReference type="NCBI Taxonomy" id="2918170"/>
    <lineage>
        <taxon>Bacteria</taxon>
        <taxon>Pseudomonadati</taxon>
        <taxon>Myxococcota</taxon>
        <taxon>Myxococcia</taxon>
        <taxon>Myxococcales</taxon>
        <taxon>Cystobacterineae</taxon>
        <taxon>Anaeromyxobacteraceae</taxon>
        <taxon>Anaeromyxobacter</taxon>
    </lineage>
</organism>
<evidence type="ECO:0000259" key="9">
    <source>
        <dbReference type="PROSITE" id="PS50893"/>
    </source>
</evidence>
<dbReference type="RefSeq" id="WP_248357592.1">
    <property type="nucleotide sequence ID" value="NZ_AP025591.1"/>
</dbReference>
<dbReference type="EMBL" id="AP025591">
    <property type="protein sequence ID" value="BDG01199.1"/>
    <property type="molecule type" value="Genomic_DNA"/>
</dbReference>
<dbReference type="Gene3D" id="3.40.50.300">
    <property type="entry name" value="P-loop containing nucleotide triphosphate hydrolases"/>
    <property type="match status" value="2"/>
</dbReference>
<gene>
    <name evidence="10" type="ORF">AMOR_01950</name>
</gene>
<reference evidence="11" key="1">
    <citation type="journal article" date="2022" name="Int. J. Syst. Evol. Microbiol.">
        <title>Anaeromyxobacter oryzae sp. nov., Anaeromyxobacter diazotrophicus sp. nov. and Anaeromyxobacter paludicola sp. nov., isolated from paddy soils.</title>
        <authorList>
            <person name="Itoh H."/>
            <person name="Xu Z."/>
            <person name="Mise K."/>
            <person name="Masuda Y."/>
            <person name="Ushijima N."/>
            <person name="Hayakawa C."/>
            <person name="Shiratori Y."/>
            <person name="Senoo K."/>
        </authorList>
    </citation>
    <scope>NUCLEOTIDE SEQUENCE [LARGE SCALE GENOMIC DNA]</scope>
    <source>
        <strain evidence="11">Red232</strain>
    </source>
</reference>
<keyword evidence="1" id="KW-0813">Transport</keyword>